<dbReference type="Ensembl" id="ENSECRT00000000756.1">
    <property type="protein sequence ID" value="ENSECRP00000000743.1"/>
    <property type="gene ID" value="ENSECRG00000000462.1"/>
</dbReference>
<accession>A0A8C4RF64</accession>
<reference evidence="1" key="3">
    <citation type="submission" date="2025-09" db="UniProtKB">
        <authorList>
            <consortium name="Ensembl"/>
        </authorList>
    </citation>
    <scope>IDENTIFICATION</scope>
</reference>
<dbReference type="AlphaFoldDB" id="A0A8C4RF64"/>
<sequence length="153" mass="17460">QQLLKSSYTHHQPILTCTKMANEYVLPKERITVNKIFVDIICKGHRYTECIDITANVEQSVSFKGRKLKLGPDITKAQISYSNTSPGLSNEIQPIVKDIHNTGNPYVQPNHYPGVLTFVMSTYIPQPVYMFQNATAQWTVGNHTVKPWKSEFY</sequence>
<dbReference type="Proteomes" id="UP000694620">
    <property type="component" value="Chromosome 2"/>
</dbReference>
<keyword evidence="2" id="KW-1185">Reference proteome</keyword>
<protein>
    <submittedName>
        <fullName evidence="1">Uncharacterized protein</fullName>
    </submittedName>
</protein>
<reference evidence="1" key="2">
    <citation type="submission" date="2025-08" db="UniProtKB">
        <authorList>
            <consortium name="Ensembl"/>
        </authorList>
    </citation>
    <scope>IDENTIFICATION</scope>
</reference>
<reference evidence="1" key="1">
    <citation type="submission" date="2021-06" db="EMBL/GenBank/DDBJ databases">
        <authorList>
            <consortium name="Wellcome Sanger Institute Data Sharing"/>
        </authorList>
    </citation>
    <scope>NUCLEOTIDE SEQUENCE [LARGE SCALE GENOMIC DNA]</scope>
</reference>
<evidence type="ECO:0000313" key="1">
    <source>
        <dbReference type="Ensembl" id="ENSECRP00000000743.1"/>
    </source>
</evidence>
<organism evidence="1 2">
    <name type="scientific">Erpetoichthys calabaricus</name>
    <name type="common">Rope fish</name>
    <name type="synonym">Calamoichthys calabaricus</name>
    <dbReference type="NCBI Taxonomy" id="27687"/>
    <lineage>
        <taxon>Eukaryota</taxon>
        <taxon>Metazoa</taxon>
        <taxon>Chordata</taxon>
        <taxon>Craniata</taxon>
        <taxon>Vertebrata</taxon>
        <taxon>Euteleostomi</taxon>
        <taxon>Actinopterygii</taxon>
        <taxon>Polypteriformes</taxon>
        <taxon>Polypteridae</taxon>
        <taxon>Erpetoichthys</taxon>
    </lineage>
</organism>
<name>A0A8C4RF64_ERPCA</name>
<proteinExistence type="predicted"/>
<evidence type="ECO:0000313" key="2">
    <source>
        <dbReference type="Proteomes" id="UP000694620"/>
    </source>
</evidence>